<evidence type="ECO:0000313" key="10">
    <source>
        <dbReference type="EMBL" id="CEL96627.1"/>
    </source>
</evidence>
<feature type="transmembrane region" description="Helical" evidence="9">
    <location>
        <begin position="95"/>
        <end position="114"/>
    </location>
</feature>
<evidence type="ECO:0000256" key="2">
    <source>
        <dbReference type="ARBA" id="ARBA00022692"/>
    </source>
</evidence>
<evidence type="ECO:0000256" key="8">
    <source>
        <dbReference type="SAM" id="MobiDB-lite"/>
    </source>
</evidence>
<dbReference type="GO" id="GO:0016020">
    <property type="term" value="C:membrane"/>
    <property type="evidence" value="ECO:0007669"/>
    <property type="project" value="UniProtKB-SubCell"/>
</dbReference>
<feature type="transmembrane region" description="Helical" evidence="9">
    <location>
        <begin position="37"/>
        <end position="59"/>
    </location>
</feature>
<dbReference type="PANTHER" id="PTHR23294:SF0">
    <property type="entry name" value="UNC93-LIKE PROTEIN MFSD11"/>
    <property type="match status" value="1"/>
</dbReference>
<dbReference type="InterPro" id="IPR036259">
    <property type="entry name" value="MFS_trans_sf"/>
</dbReference>
<protein>
    <recommendedName>
        <fullName evidence="6">UNC93-like protein MFSD11</fullName>
    </recommendedName>
    <alternativeName>
        <fullName evidence="7">Major facilitator superfamily domain-containing protein 11</fullName>
    </alternativeName>
</protein>
<dbReference type="AlphaFoldDB" id="A0A0G4EJD7"/>
<dbReference type="OMA" id="ISCICAP"/>
<dbReference type="PANTHER" id="PTHR23294">
    <property type="entry name" value="ET TRANSLATION PRODUCT-RELATED"/>
    <property type="match status" value="1"/>
</dbReference>
<dbReference type="InterPro" id="IPR051617">
    <property type="entry name" value="UNC-93-like_regulator"/>
</dbReference>
<feature type="transmembrane region" description="Helical" evidence="9">
    <location>
        <begin position="391"/>
        <end position="415"/>
    </location>
</feature>
<evidence type="ECO:0000256" key="5">
    <source>
        <dbReference type="ARBA" id="ARBA00023180"/>
    </source>
</evidence>
<feature type="compositionally biased region" description="Low complexity" evidence="8">
    <location>
        <begin position="517"/>
        <end position="533"/>
    </location>
</feature>
<feature type="transmembrane region" description="Helical" evidence="9">
    <location>
        <begin position="273"/>
        <end position="294"/>
    </location>
</feature>
<dbReference type="Proteomes" id="UP000041254">
    <property type="component" value="Unassembled WGS sequence"/>
</dbReference>
<evidence type="ECO:0000256" key="4">
    <source>
        <dbReference type="ARBA" id="ARBA00023136"/>
    </source>
</evidence>
<dbReference type="Gene3D" id="1.20.1250.20">
    <property type="entry name" value="MFS general substrate transporter like domains"/>
    <property type="match status" value="1"/>
</dbReference>
<feature type="transmembrane region" description="Helical" evidence="9">
    <location>
        <begin position="427"/>
        <end position="446"/>
    </location>
</feature>
<dbReference type="SUPFAM" id="SSF103473">
    <property type="entry name" value="MFS general substrate transporter"/>
    <property type="match status" value="1"/>
</dbReference>
<evidence type="ECO:0000256" key="6">
    <source>
        <dbReference type="ARBA" id="ARBA00040302"/>
    </source>
</evidence>
<dbReference type="STRING" id="1169540.A0A0G4EJD7"/>
<evidence type="ECO:0000313" key="11">
    <source>
        <dbReference type="Proteomes" id="UP000041254"/>
    </source>
</evidence>
<dbReference type="InterPro" id="IPR010291">
    <property type="entry name" value="Ion_channel_UNC-93"/>
</dbReference>
<evidence type="ECO:0000256" key="9">
    <source>
        <dbReference type="SAM" id="Phobius"/>
    </source>
</evidence>
<feature type="compositionally biased region" description="Low complexity" evidence="8">
    <location>
        <begin position="194"/>
        <end position="204"/>
    </location>
</feature>
<keyword evidence="5" id="KW-0325">Glycoprotein</keyword>
<keyword evidence="3 9" id="KW-1133">Transmembrane helix</keyword>
<dbReference type="Pfam" id="PF05978">
    <property type="entry name" value="UNC-93"/>
    <property type="match status" value="1"/>
</dbReference>
<proteinExistence type="predicted"/>
<evidence type="ECO:0000256" key="1">
    <source>
        <dbReference type="ARBA" id="ARBA00004141"/>
    </source>
</evidence>
<keyword evidence="11" id="KW-1185">Reference proteome</keyword>
<gene>
    <name evidence="10" type="ORF">Vbra_7607</name>
</gene>
<keyword evidence="2 9" id="KW-0812">Transmembrane</keyword>
<reference evidence="10 11" key="1">
    <citation type="submission" date="2014-11" db="EMBL/GenBank/DDBJ databases">
        <authorList>
            <person name="Zhu J."/>
            <person name="Qi W."/>
            <person name="Song R."/>
        </authorList>
    </citation>
    <scope>NUCLEOTIDE SEQUENCE [LARGE SCALE GENOMIC DNA]</scope>
</reference>
<feature type="transmembrane region" description="Helical" evidence="9">
    <location>
        <begin position="306"/>
        <end position="325"/>
    </location>
</feature>
<feature type="region of interest" description="Disordered" evidence="8">
    <location>
        <begin position="135"/>
        <end position="204"/>
    </location>
</feature>
<keyword evidence="4 9" id="KW-0472">Membrane</keyword>
<feature type="region of interest" description="Disordered" evidence="8">
    <location>
        <begin position="511"/>
        <end position="537"/>
    </location>
</feature>
<sequence>MAGHLRDVIFLGLGFFGLFAAFNTSQALLTVFDGGTGLLGFALLYSVFALTSFVAPPVIAKWFPPRHTHRWALVTGSLPYVIFVGSAAITALPPALTVIFTTLVGFGAPLIWTVQGDCLGRYAVWDATNMATAADGGGGGVSRSTEDGAEEENEVAFSMSQADLSEVPTRKAEVQPTPPAVPAASDALNGMNGSSLSVSTSPRPSSPIRAIRALSPSSLHRLLVNWFRQHREPPGGLQAPLLPSPTSSEKSHVGVQCVREVTPAQLTSEYNGIFFGCFQLSGGVGLLLSSVILYATKNHPLDAARAALFTTLAACAAVGMVLLTLPRSVPVQVAGGKGIHDAEKTVPSALETLWLACSDPHVYYLIPLLLANGGILAFVNGDFSAAVVTPLLSPAATALIIGVFFGVNALMSLLWGLIIHGRYMRRWSVFVTAAVCQGLVLIYLLIQRAVEPPNFTMDTKADRWMEVRTPRVWDWVVMLVSAVLLGAGDSVFESQLSAVFQTFFHVHDASPTPPSSPTIAPAAGPTSSAASPSHPDPGIMDPSERLLAAMAQIGLWRSVGQAVQFFLSAAMARWLGAKRVPWLAGLLLVELVVAMVCLWLLHTRVGASIDVEAGGRGDRKRRR</sequence>
<accession>A0A0G4EJD7</accession>
<dbReference type="VEuPathDB" id="CryptoDB:Vbra_7607"/>
<feature type="transmembrane region" description="Helical" evidence="9">
    <location>
        <begin position="362"/>
        <end position="379"/>
    </location>
</feature>
<evidence type="ECO:0000256" key="7">
    <source>
        <dbReference type="ARBA" id="ARBA00041910"/>
    </source>
</evidence>
<evidence type="ECO:0000256" key="3">
    <source>
        <dbReference type="ARBA" id="ARBA00022989"/>
    </source>
</evidence>
<comment type="subcellular location">
    <subcellularLocation>
        <location evidence="1">Membrane</location>
        <topology evidence="1">Multi-pass membrane protein</topology>
    </subcellularLocation>
</comment>
<feature type="transmembrane region" description="Helical" evidence="9">
    <location>
        <begin position="71"/>
        <end position="89"/>
    </location>
</feature>
<organism evidence="10 11">
    <name type="scientific">Vitrella brassicaformis (strain CCMP3155)</name>
    <dbReference type="NCBI Taxonomy" id="1169540"/>
    <lineage>
        <taxon>Eukaryota</taxon>
        <taxon>Sar</taxon>
        <taxon>Alveolata</taxon>
        <taxon>Colpodellida</taxon>
        <taxon>Vitrellaceae</taxon>
        <taxon>Vitrella</taxon>
    </lineage>
</organism>
<dbReference type="InParanoid" id="A0A0G4EJD7"/>
<name>A0A0G4EJD7_VITBC</name>
<dbReference type="EMBL" id="CDMY01000243">
    <property type="protein sequence ID" value="CEL96627.1"/>
    <property type="molecule type" value="Genomic_DNA"/>
</dbReference>
<feature type="transmembrane region" description="Helical" evidence="9">
    <location>
        <begin position="582"/>
        <end position="601"/>
    </location>
</feature>
<dbReference type="OrthoDB" id="196103at2759"/>